<dbReference type="Pfam" id="PF00440">
    <property type="entry name" value="TetR_N"/>
    <property type="match status" value="1"/>
</dbReference>
<evidence type="ECO:0000313" key="7">
    <source>
        <dbReference type="Proteomes" id="UP000282388"/>
    </source>
</evidence>
<gene>
    <name evidence="6" type="ORF">D7V32_14230</name>
</gene>
<evidence type="ECO:0000313" key="6">
    <source>
        <dbReference type="EMBL" id="RKG29645.1"/>
    </source>
</evidence>
<dbReference type="PANTHER" id="PTHR30055">
    <property type="entry name" value="HTH-TYPE TRANSCRIPTIONAL REGULATOR RUTR"/>
    <property type="match status" value="1"/>
</dbReference>
<dbReference type="SUPFAM" id="SSF48498">
    <property type="entry name" value="Tetracyclin repressor-like, C-terminal domain"/>
    <property type="match status" value="1"/>
</dbReference>
<dbReference type="OrthoDB" id="5293556at2"/>
<dbReference type="GO" id="GO:0003700">
    <property type="term" value="F:DNA-binding transcription factor activity"/>
    <property type="evidence" value="ECO:0007669"/>
    <property type="project" value="TreeGrafter"/>
</dbReference>
<evidence type="ECO:0000256" key="3">
    <source>
        <dbReference type="ARBA" id="ARBA00023163"/>
    </source>
</evidence>
<feature type="DNA-binding region" description="H-T-H motif" evidence="4">
    <location>
        <begin position="49"/>
        <end position="68"/>
    </location>
</feature>
<dbReference type="PROSITE" id="PS50977">
    <property type="entry name" value="HTH_TETR_2"/>
    <property type="match status" value="1"/>
</dbReference>
<accession>A0A3A8E4S1</accession>
<evidence type="ECO:0000256" key="1">
    <source>
        <dbReference type="ARBA" id="ARBA00023015"/>
    </source>
</evidence>
<keyword evidence="2 4" id="KW-0238">DNA-binding</keyword>
<dbReference type="GO" id="GO:0000976">
    <property type="term" value="F:transcription cis-regulatory region binding"/>
    <property type="evidence" value="ECO:0007669"/>
    <property type="project" value="TreeGrafter"/>
</dbReference>
<name>A0A3A8E4S1_9GAMM</name>
<dbReference type="InterPro" id="IPR009057">
    <property type="entry name" value="Homeodomain-like_sf"/>
</dbReference>
<feature type="domain" description="HTH tetR-type" evidence="5">
    <location>
        <begin position="26"/>
        <end position="86"/>
    </location>
</feature>
<comment type="caution">
    <text evidence="6">The sequence shown here is derived from an EMBL/GenBank/DDBJ whole genome shotgun (WGS) entry which is preliminary data.</text>
</comment>
<dbReference type="AlphaFoldDB" id="A0A3A8E4S1"/>
<keyword evidence="7" id="KW-1185">Reference proteome</keyword>
<reference evidence="6 7" key="1">
    <citation type="submission" date="2018-09" db="EMBL/GenBank/DDBJ databases">
        <title>The draft genome of Acinetobacter spp. strains.</title>
        <authorList>
            <person name="Qin J."/>
            <person name="Feng Y."/>
            <person name="Zong Z."/>
        </authorList>
    </citation>
    <scope>NUCLEOTIDE SEQUENCE [LARGE SCALE GENOMIC DNA]</scope>
    <source>
        <strain evidence="6 7">WCHAc060012</strain>
    </source>
</reference>
<sequence length="219" mass="24455">MGCILKDYWNIKKLMNKPKKSRVRDASISTLALITAANEVMIEGNGHIEMAEVARRAEVSIGLAYHYFGSKAGLIAAVVEAFYDKLDADVLFSASSESDWLKREWERTLSLAVFYQNNPLSAVILGSLRRESIVVEIEQARIAAQVEEGTRNFQKGQRQGVIRQDIAAHDLASFVLGGVRELMRSALQRPQDQRPTAEDIAKSAWKLIVPCISQEYTLS</sequence>
<dbReference type="InterPro" id="IPR050109">
    <property type="entry name" value="HTH-type_TetR-like_transc_reg"/>
</dbReference>
<dbReference type="SUPFAM" id="SSF46689">
    <property type="entry name" value="Homeodomain-like"/>
    <property type="match status" value="1"/>
</dbReference>
<proteinExistence type="predicted"/>
<evidence type="ECO:0000256" key="2">
    <source>
        <dbReference type="ARBA" id="ARBA00023125"/>
    </source>
</evidence>
<organism evidence="6 7">
    <name type="scientific">Acinetobacter tianfuensis</name>
    <dbReference type="NCBI Taxonomy" id="2419603"/>
    <lineage>
        <taxon>Bacteria</taxon>
        <taxon>Pseudomonadati</taxon>
        <taxon>Pseudomonadota</taxon>
        <taxon>Gammaproteobacteria</taxon>
        <taxon>Moraxellales</taxon>
        <taxon>Moraxellaceae</taxon>
        <taxon>Acinetobacter</taxon>
    </lineage>
</organism>
<dbReference type="PANTHER" id="PTHR30055:SF234">
    <property type="entry name" value="HTH-TYPE TRANSCRIPTIONAL REGULATOR BETI"/>
    <property type="match status" value="1"/>
</dbReference>
<protein>
    <submittedName>
        <fullName evidence="6">TetR/AcrR family transcriptional regulator</fullName>
    </submittedName>
</protein>
<evidence type="ECO:0000256" key="4">
    <source>
        <dbReference type="PROSITE-ProRule" id="PRU00335"/>
    </source>
</evidence>
<dbReference type="Proteomes" id="UP000282388">
    <property type="component" value="Unassembled WGS sequence"/>
</dbReference>
<keyword evidence="1" id="KW-0805">Transcription regulation</keyword>
<dbReference type="Gene3D" id="1.10.357.10">
    <property type="entry name" value="Tetracycline Repressor, domain 2"/>
    <property type="match status" value="1"/>
</dbReference>
<evidence type="ECO:0000259" key="5">
    <source>
        <dbReference type="PROSITE" id="PS50977"/>
    </source>
</evidence>
<dbReference type="InterPro" id="IPR036271">
    <property type="entry name" value="Tet_transcr_reg_TetR-rel_C_sf"/>
</dbReference>
<dbReference type="InterPro" id="IPR001647">
    <property type="entry name" value="HTH_TetR"/>
</dbReference>
<keyword evidence="3" id="KW-0804">Transcription</keyword>
<dbReference type="EMBL" id="RAXV01000036">
    <property type="protein sequence ID" value="RKG29645.1"/>
    <property type="molecule type" value="Genomic_DNA"/>
</dbReference>